<dbReference type="RefSeq" id="XP_003663680.1">
    <property type="nucleotide sequence ID" value="XM_003663632.1"/>
</dbReference>
<dbReference type="OrthoDB" id="58416at2759"/>
<dbReference type="Gene3D" id="1.20.120.520">
    <property type="entry name" value="nmb1532 protein domain like"/>
    <property type="match status" value="1"/>
</dbReference>
<evidence type="ECO:0000313" key="2">
    <source>
        <dbReference type="EMBL" id="AEO58435.1"/>
    </source>
</evidence>
<evidence type="ECO:0000259" key="1">
    <source>
        <dbReference type="Pfam" id="PF01814"/>
    </source>
</evidence>
<keyword evidence="3" id="KW-1185">Reference proteome</keyword>
<reference evidence="2 3" key="1">
    <citation type="journal article" date="2011" name="Nat. Biotechnol.">
        <title>Comparative genomic analysis of the thermophilic biomass-degrading fungi Myceliophthora thermophila and Thielavia terrestris.</title>
        <authorList>
            <person name="Berka R.M."/>
            <person name="Grigoriev I.V."/>
            <person name="Otillar R."/>
            <person name="Salamov A."/>
            <person name="Grimwood J."/>
            <person name="Reid I."/>
            <person name="Ishmael N."/>
            <person name="John T."/>
            <person name="Darmond C."/>
            <person name="Moisan M.-C."/>
            <person name="Henrissat B."/>
            <person name="Coutinho P.M."/>
            <person name="Lombard V."/>
            <person name="Natvig D.O."/>
            <person name="Lindquist E."/>
            <person name="Schmutz J."/>
            <person name="Lucas S."/>
            <person name="Harris P."/>
            <person name="Powlowski J."/>
            <person name="Bellemare A."/>
            <person name="Taylor D."/>
            <person name="Butler G."/>
            <person name="de Vries R.P."/>
            <person name="Allijn I.E."/>
            <person name="van den Brink J."/>
            <person name="Ushinsky S."/>
            <person name="Storms R."/>
            <person name="Powell A.J."/>
            <person name="Paulsen I.T."/>
            <person name="Elbourne L.D.H."/>
            <person name="Baker S.E."/>
            <person name="Magnuson J."/>
            <person name="LaBoissiere S."/>
            <person name="Clutterbuck A.J."/>
            <person name="Martinez D."/>
            <person name="Wogulis M."/>
            <person name="de Leon A.L."/>
            <person name="Rey M.W."/>
            <person name="Tsang A."/>
        </authorList>
    </citation>
    <scope>NUCLEOTIDE SEQUENCE [LARGE SCALE GENOMIC DNA]</scope>
    <source>
        <strain evidence="3">ATCC 42464 / BCRC 31852 / DSM 1799</strain>
    </source>
</reference>
<dbReference type="Pfam" id="PF01814">
    <property type="entry name" value="Hemerythrin"/>
    <property type="match status" value="1"/>
</dbReference>
<name>G2QFR7_THET4</name>
<dbReference type="OMA" id="NEMAFAH"/>
<sequence length="246" mass="27644">MAPVYADHPFALIPTPGFLARSRNEEPDMFDRVASEMALVHNVIIRGLNSIYLQAPYIRPEDEKAFLDVHHGNKEEFFFPFAEEMTGVKGIMDANIEQHKAFHDGVEELEAYVGAVLADEDKYDGSKVVGTIDRFGTVLMQHLTDEVASILSLRPYGDKLAGLPKLLDEEGGKSMKKMGNFVGVLAFANMDLQYENAMWQDWPSAPAPAKLIMRYVFWWIYADARKFGAVDRAGNLRHLYAVPESA</sequence>
<dbReference type="Proteomes" id="UP000007322">
    <property type="component" value="Chromosome 4"/>
</dbReference>
<dbReference type="PANTHER" id="PTHR38048">
    <property type="entry name" value="EXPRESSED PROTEIN"/>
    <property type="match status" value="1"/>
</dbReference>
<evidence type="ECO:0000313" key="3">
    <source>
        <dbReference type="Proteomes" id="UP000007322"/>
    </source>
</evidence>
<dbReference type="InterPro" id="IPR053206">
    <property type="entry name" value="Dimeric_xanthone_biosynth"/>
</dbReference>
<organism evidence="2 3">
    <name type="scientific">Thermothelomyces thermophilus (strain ATCC 42464 / BCRC 31852 / DSM 1799)</name>
    <name type="common">Sporotrichum thermophile</name>
    <dbReference type="NCBI Taxonomy" id="573729"/>
    <lineage>
        <taxon>Eukaryota</taxon>
        <taxon>Fungi</taxon>
        <taxon>Dikarya</taxon>
        <taxon>Ascomycota</taxon>
        <taxon>Pezizomycotina</taxon>
        <taxon>Sordariomycetes</taxon>
        <taxon>Sordariomycetidae</taxon>
        <taxon>Sordariales</taxon>
        <taxon>Chaetomiaceae</taxon>
        <taxon>Thermothelomyces</taxon>
    </lineage>
</organism>
<dbReference type="AlphaFoldDB" id="G2QFR7"/>
<dbReference type="GeneID" id="11509876"/>
<gene>
    <name evidence="2" type="ORF">MYCTH_103022</name>
</gene>
<accession>G2QFR7</accession>
<feature type="domain" description="Hemerythrin-like" evidence="1">
    <location>
        <begin position="65"/>
        <end position="146"/>
    </location>
</feature>
<protein>
    <recommendedName>
        <fullName evidence="1">Hemerythrin-like domain-containing protein</fullName>
    </recommendedName>
</protein>
<dbReference type="HOGENOM" id="CLU_066708_0_0_1"/>
<dbReference type="eggNOG" id="ENOG502SPGH">
    <property type="taxonomic scope" value="Eukaryota"/>
</dbReference>
<dbReference type="VEuPathDB" id="FungiDB:MYCTH_103022"/>
<dbReference type="PANTHER" id="PTHR38048:SF2">
    <property type="entry name" value="HEMERYTHRIN-LIKE DOMAIN-CONTAINING PROTEIN"/>
    <property type="match status" value="1"/>
</dbReference>
<dbReference type="InParanoid" id="G2QFR7"/>
<dbReference type="KEGG" id="mtm:MYCTH_103022"/>
<dbReference type="InterPro" id="IPR012312">
    <property type="entry name" value="Hemerythrin-like"/>
</dbReference>
<proteinExistence type="predicted"/>
<dbReference type="EMBL" id="CP003005">
    <property type="protein sequence ID" value="AEO58435.1"/>
    <property type="molecule type" value="Genomic_DNA"/>
</dbReference>